<dbReference type="InterPro" id="IPR029066">
    <property type="entry name" value="PLP-binding_barrel"/>
</dbReference>
<dbReference type="PANTHER" id="PTHR11482">
    <property type="entry name" value="ARGININE/DIAMINOPIMELATE/ORNITHINE DECARBOXYLASE"/>
    <property type="match status" value="1"/>
</dbReference>
<dbReference type="SUPFAM" id="SSF51419">
    <property type="entry name" value="PLP-binding barrel"/>
    <property type="match status" value="1"/>
</dbReference>
<dbReference type="PANTHER" id="PTHR11482:SF6">
    <property type="entry name" value="ORNITHINE DECARBOXYLASE 1-RELATED"/>
    <property type="match status" value="1"/>
</dbReference>
<feature type="modified residue" description="N6-(pyridoxal phosphate)lysine" evidence="8">
    <location>
        <position position="66"/>
    </location>
</feature>
<sequence>MTHSMSFAAVENTSLFRGVDTEMIREMFLTRSLETPVMLMSRSEIQRNYDALKAALPRVGIHYAVKSNNEQVIIDEIHARGGNFDICSARELDTVAKTGIDPSSLIHSHPIKSVYEFDYAVGKGVETFVVDNPHEIPKLNRYSDKKLKMLIRFRINTNTTAVVNLQYKYGCTVDEVLPLAHKIVESGHEFYGLCFHIGSQCIYPENYVKAITAAQKLINALDAAGFDTRLLDIGGGFPVEYVQPIPNIEEFCAPIDRALRRKIRPGIKVVCEPGRFISASPVTLVCSVIGKSMRDGKMWYYLDDGLYSTFSGIVYDHCQYPVVTNRHGNEMLSVLSGPTCDSFDVMYDGLMIPEHEIGEMFVFPMTGSYCSVSGSDFNGLNRPQYRIID</sequence>
<name>A0A855WWP1_9BACT</name>
<dbReference type="GO" id="GO:0033387">
    <property type="term" value="P:putrescine biosynthetic process from arginine, via ornithine"/>
    <property type="evidence" value="ECO:0007669"/>
    <property type="project" value="TreeGrafter"/>
</dbReference>
<evidence type="ECO:0000256" key="9">
    <source>
        <dbReference type="RuleBase" id="RU003737"/>
    </source>
</evidence>
<evidence type="ECO:0000256" key="4">
    <source>
        <dbReference type="ARBA" id="ARBA00023239"/>
    </source>
</evidence>
<comment type="similarity">
    <text evidence="2 9">Belongs to the Orn/Lys/Arg decarboxylase class-II family.</text>
</comment>
<dbReference type="GO" id="GO:0005737">
    <property type="term" value="C:cytoplasm"/>
    <property type="evidence" value="ECO:0007669"/>
    <property type="project" value="TreeGrafter"/>
</dbReference>
<dbReference type="PROSITE" id="PS00878">
    <property type="entry name" value="ODR_DC_2_1"/>
    <property type="match status" value="1"/>
</dbReference>
<feature type="domain" description="Orn/DAP/Arg decarboxylase 2 C-terminal" evidence="10">
    <location>
        <begin position="280"/>
        <end position="367"/>
    </location>
</feature>
<comment type="caution">
    <text evidence="12">The sequence shown here is derived from an EMBL/GenBank/DDBJ whole genome shotgun (WGS) entry which is preliminary data.</text>
</comment>
<evidence type="ECO:0000256" key="5">
    <source>
        <dbReference type="ARBA" id="ARBA00034115"/>
    </source>
</evidence>
<dbReference type="AlphaFoldDB" id="A0A855WWP1"/>
<reference evidence="12 13" key="1">
    <citation type="journal article" date="2018" name="ISME J.">
        <title>A methanotrophic archaeon couples anaerobic oxidation of methane to Fe(III) reduction.</title>
        <authorList>
            <person name="Cai C."/>
            <person name="Leu A.O."/>
            <person name="Xie G.J."/>
            <person name="Guo J."/>
            <person name="Feng Y."/>
            <person name="Zhao J.X."/>
            <person name="Tyson G.W."/>
            <person name="Yuan Z."/>
            <person name="Hu S."/>
        </authorList>
    </citation>
    <scope>NUCLEOTIDE SEQUENCE [LARGE SCALE GENOMIC DNA]</scope>
    <source>
        <strain evidence="12">FeB_12</strain>
    </source>
</reference>
<dbReference type="PRINTS" id="PR01182">
    <property type="entry name" value="ORNDCRBXLASE"/>
</dbReference>
<dbReference type="InterPro" id="IPR002433">
    <property type="entry name" value="Orn_de-COase"/>
</dbReference>
<dbReference type="PRINTS" id="PR01179">
    <property type="entry name" value="ODADCRBXLASE"/>
</dbReference>
<dbReference type="CDD" id="cd00622">
    <property type="entry name" value="PLPDE_III_ODC"/>
    <property type="match status" value="1"/>
</dbReference>
<evidence type="ECO:0000256" key="6">
    <source>
        <dbReference type="ARBA" id="ARBA00034138"/>
    </source>
</evidence>
<evidence type="ECO:0000259" key="10">
    <source>
        <dbReference type="Pfam" id="PF00278"/>
    </source>
</evidence>
<dbReference type="InterPro" id="IPR022644">
    <property type="entry name" value="De-COase2_N"/>
</dbReference>
<dbReference type="SUPFAM" id="SSF50621">
    <property type="entry name" value="Alanine racemase C-terminal domain-like"/>
    <property type="match status" value="1"/>
</dbReference>
<evidence type="ECO:0000256" key="3">
    <source>
        <dbReference type="ARBA" id="ARBA00022898"/>
    </source>
</evidence>
<dbReference type="EC" id="4.1.1.17" evidence="6"/>
<dbReference type="InterPro" id="IPR022653">
    <property type="entry name" value="De-COase2_pyr-phos_BS"/>
</dbReference>
<comment type="catalytic activity">
    <reaction evidence="7">
        <text>L-ornithine + H(+) = putrescine + CO2</text>
        <dbReference type="Rhea" id="RHEA:22964"/>
        <dbReference type="ChEBI" id="CHEBI:15378"/>
        <dbReference type="ChEBI" id="CHEBI:16526"/>
        <dbReference type="ChEBI" id="CHEBI:46911"/>
        <dbReference type="ChEBI" id="CHEBI:326268"/>
        <dbReference type="EC" id="4.1.1.17"/>
    </reaction>
</comment>
<keyword evidence="4" id="KW-0456">Lyase</keyword>
<dbReference type="Gene3D" id="3.20.20.10">
    <property type="entry name" value="Alanine racemase"/>
    <property type="match status" value="1"/>
</dbReference>
<evidence type="ECO:0000256" key="2">
    <source>
        <dbReference type="ARBA" id="ARBA00008872"/>
    </source>
</evidence>
<dbReference type="InterPro" id="IPR000183">
    <property type="entry name" value="Orn/DAP/Arg_de-COase"/>
</dbReference>
<dbReference type="Proteomes" id="UP000250918">
    <property type="component" value="Unassembled WGS sequence"/>
</dbReference>
<dbReference type="InterPro" id="IPR009006">
    <property type="entry name" value="Ala_racemase/Decarboxylase_C"/>
</dbReference>
<dbReference type="GO" id="GO:0004586">
    <property type="term" value="F:ornithine decarboxylase activity"/>
    <property type="evidence" value="ECO:0007669"/>
    <property type="project" value="UniProtKB-EC"/>
</dbReference>
<gene>
    <name evidence="12" type="ORF">C3F09_11460</name>
</gene>
<feature type="domain" description="Orn/DAP/Arg decarboxylase 2 N-terminal" evidence="11">
    <location>
        <begin position="43"/>
        <end position="279"/>
    </location>
</feature>
<evidence type="ECO:0000256" key="1">
    <source>
        <dbReference type="ARBA" id="ARBA00001933"/>
    </source>
</evidence>
<dbReference type="InterPro" id="IPR022643">
    <property type="entry name" value="De-COase2_C"/>
</dbReference>
<dbReference type="Pfam" id="PF00278">
    <property type="entry name" value="Orn_DAP_Arg_deC"/>
    <property type="match status" value="1"/>
</dbReference>
<evidence type="ECO:0000313" key="12">
    <source>
        <dbReference type="EMBL" id="PWB68528.1"/>
    </source>
</evidence>
<dbReference type="EMBL" id="PQAP01000197">
    <property type="protein sequence ID" value="PWB68528.1"/>
    <property type="molecule type" value="Genomic_DNA"/>
</dbReference>
<dbReference type="Pfam" id="PF02784">
    <property type="entry name" value="Orn_Arg_deC_N"/>
    <property type="match status" value="1"/>
</dbReference>
<comment type="cofactor">
    <cofactor evidence="1 8">
        <name>pyridoxal 5'-phosphate</name>
        <dbReference type="ChEBI" id="CHEBI:597326"/>
    </cofactor>
</comment>
<evidence type="ECO:0000256" key="8">
    <source>
        <dbReference type="PIRSR" id="PIRSR600183-50"/>
    </source>
</evidence>
<dbReference type="FunFam" id="3.20.20.10:FF:000008">
    <property type="entry name" value="Ornithine decarboxylase"/>
    <property type="match status" value="1"/>
</dbReference>
<dbReference type="Gene3D" id="2.40.37.10">
    <property type="entry name" value="Lyase, Ornithine Decarboxylase, Chain A, domain 1"/>
    <property type="match status" value="1"/>
</dbReference>
<evidence type="ECO:0000259" key="11">
    <source>
        <dbReference type="Pfam" id="PF02784"/>
    </source>
</evidence>
<evidence type="ECO:0000313" key="13">
    <source>
        <dbReference type="Proteomes" id="UP000250918"/>
    </source>
</evidence>
<keyword evidence="3 8" id="KW-0663">Pyridoxal phosphate</keyword>
<comment type="pathway">
    <text evidence="5">Amine and polyamine biosynthesis; putrescine biosynthesis via L-ornithine pathway; putrescine from L-ornithine: step 1/1.</text>
</comment>
<protein>
    <recommendedName>
        <fullName evidence="6">ornithine decarboxylase</fullName>
        <ecNumber evidence="6">4.1.1.17</ecNumber>
    </recommendedName>
</protein>
<evidence type="ECO:0000256" key="7">
    <source>
        <dbReference type="ARBA" id="ARBA00049127"/>
    </source>
</evidence>
<proteinExistence type="inferred from homology"/>
<accession>A0A855WWP1</accession>
<organism evidence="12 13">
    <name type="scientific">candidate division GN15 bacterium</name>
    <dbReference type="NCBI Taxonomy" id="2072418"/>
    <lineage>
        <taxon>Bacteria</taxon>
        <taxon>candidate division GN15</taxon>
    </lineage>
</organism>
<feature type="active site" description="Proton donor" evidence="8">
    <location>
        <position position="340"/>
    </location>
</feature>